<sequence length="59" mass="6184">MEGNASKPGAEGGRGAVWETLKTMDCDRPKACKGNGRNGPTRYQSGPTGRGSLKSQHPP</sequence>
<feature type="region of interest" description="Disordered" evidence="1">
    <location>
        <begin position="1"/>
        <end position="59"/>
    </location>
</feature>
<proteinExistence type="predicted"/>
<name>A0A0F7ZJB0_9HYPO</name>
<evidence type="ECO:0000313" key="2">
    <source>
        <dbReference type="EMBL" id="KJZ69475.1"/>
    </source>
</evidence>
<dbReference type="EMBL" id="KQ030713">
    <property type="protein sequence ID" value="KJZ69475.1"/>
    <property type="molecule type" value="Genomic_DNA"/>
</dbReference>
<evidence type="ECO:0000313" key="3">
    <source>
        <dbReference type="Proteomes" id="UP000054481"/>
    </source>
</evidence>
<gene>
    <name evidence="2" type="ORF">HIM_11137</name>
</gene>
<dbReference type="Proteomes" id="UP000054481">
    <property type="component" value="Unassembled WGS sequence"/>
</dbReference>
<protein>
    <submittedName>
        <fullName evidence="2">Uncharacterized protein</fullName>
    </submittedName>
</protein>
<keyword evidence="3" id="KW-1185">Reference proteome</keyword>
<evidence type="ECO:0000256" key="1">
    <source>
        <dbReference type="SAM" id="MobiDB-lite"/>
    </source>
</evidence>
<reference evidence="2 3" key="1">
    <citation type="journal article" date="2014" name="Genome Biol. Evol.">
        <title>Comparative genomics and transcriptomics analyses reveal divergent lifestyle features of nematode endoparasitic fungus Hirsutella minnesotensis.</title>
        <authorList>
            <person name="Lai Y."/>
            <person name="Liu K."/>
            <person name="Zhang X."/>
            <person name="Zhang X."/>
            <person name="Li K."/>
            <person name="Wang N."/>
            <person name="Shu C."/>
            <person name="Wu Y."/>
            <person name="Wang C."/>
            <person name="Bushley K.E."/>
            <person name="Xiang M."/>
            <person name="Liu X."/>
        </authorList>
    </citation>
    <scope>NUCLEOTIDE SEQUENCE [LARGE SCALE GENOMIC DNA]</scope>
    <source>
        <strain evidence="2 3">3608</strain>
    </source>
</reference>
<dbReference type="AlphaFoldDB" id="A0A0F7ZJB0"/>
<accession>A0A0F7ZJB0</accession>
<organism evidence="2 3">
    <name type="scientific">Hirsutella minnesotensis 3608</name>
    <dbReference type="NCBI Taxonomy" id="1043627"/>
    <lineage>
        <taxon>Eukaryota</taxon>
        <taxon>Fungi</taxon>
        <taxon>Dikarya</taxon>
        <taxon>Ascomycota</taxon>
        <taxon>Pezizomycotina</taxon>
        <taxon>Sordariomycetes</taxon>
        <taxon>Hypocreomycetidae</taxon>
        <taxon>Hypocreales</taxon>
        <taxon>Ophiocordycipitaceae</taxon>
        <taxon>Hirsutella</taxon>
    </lineage>
</organism>